<keyword evidence="5" id="KW-0547">Nucleotide-binding</keyword>
<dbReference type="PANTHER" id="PTHR48041:SF116">
    <property type="entry name" value="PROTEIN BROWN"/>
    <property type="match status" value="1"/>
</dbReference>
<dbReference type="PROSITE" id="PS50893">
    <property type="entry name" value="ABC_TRANSPORTER_2"/>
    <property type="match status" value="1"/>
</dbReference>
<evidence type="ECO:0000259" key="10">
    <source>
        <dbReference type="PROSITE" id="PS50893"/>
    </source>
</evidence>
<feature type="transmembrane region" description="Helical" evidence="9">
    <location>
        <begin position="360"/>
        <end position="386"/>
    </location>
</feature>
<dbReference type="PANTHER" id="PTHR48041">
    <property type="entry name" value="ABC TRANSPORTER G FAMILY MEMBER 28"/>
    <property type="match status" value="1"/>
</dbReference>
<gene>
    <name evidence="12" type="primary">LOC107070892</name>
</gene>
<dbReference type="Pfam" id="PF00005">
    <property type="entry name" value="ABC_tran"/>
    <property type="match status" value="1"/>
</dbReference>
<dbReference type="RefSeq" id="XP_015184924.1">
    <property type="nucleotide sequence ID" value="XM_015329438.1"/>
</dbReference>
<dbReference type="Pfam" id="PF19055">
    <property type="entry name" value="ABC2_membrane_7"/>
    <property type="match status" value="1"/>
</dbReference>
<evidence type="ECO:0000256" key="8">
    <source>
        <dbReference type="ARBA" id="ARBA00023136"/>
    </source>
</evidence>
<dbReference type="InterPro" id="IPR050352">
    <property type="entry name" value="ABCG_transporters"/>
</dbReference>
<dbReference type="InterPro" id="IPR003439">
    <property type="entry name" value="ABC_transporter-like_ATP-bd"/>
</dbReference>
<keyword evidence="11" id="KW-1185">Reference proteome</keyword>
<evidence type="ECO:0000256" key="2">
    <source>
        <dbReference type="ARBA" id="ARBA00005814"/>
    </source>
</evidence>
<feature type="transmembrane region" description="Helical" evidence="9">
    <location>
        <begin position="462"/>
        <end position="479"/>
    </location>
</feature>
<evidence type="ECO:0000256" key="5">
    <source>
        <dbReference type="ARBA" id="ARBA00022741"/>
    </source>
</evidence>
<name>A0ABM1IXI7_POLDO</name>
<evidence type="ECO:0000313" key="12">
    <source>
        <dbReference type="RefSeq" id="XP_015184924.1"/>
    </source>
</evidence>
<accession>A0ABM1IXI7</accession>
<protein>
    <submittedName>
        <fullName evidence="12">Protein scarlet-like</fullName>
    </submittedName>
</protein>
<feature type="transmembrane region" description="Helical" evidence="9">
    <location>
        <begin position="398"/>
        <end position="418"/>
    </location>
</feature>
<dbReference type="Pfam" id="PF01061">
    <property type="entry name" value="ABC2_membrane"/>
    <property type="match status" value="1"/>
</dbReference>
<dbReference type="SUPFAM" id="SSF52540">
    <property type="entry name" value="P-loop containing nucleoside triphosphate hydrolases"/>
    <property type="match status" value="1"/>
</dbReference>
<dbReference type="SMART" id="SM00382">
    <property type="entry name" value="AAA"/>
    <property type="match status" value="1"/>
</dbReference>
<dbReference type="InterPro" id="IPR017871">
    <property type="entry name" value="ABC_transporter-like_CS"/>
</dbReference>
<keyword evidence="7 9" id="KW-1133">Transmembrane helix</keyword>
<feature type="transmembrane region" description="Helical" evidence="9">
    <location>
        <begin position="512"/>
        <end position="534"/>
    </location>
</feature>
<feature type="domain" description="ABC transporter" evidence="10">
    <location>
        <begin position="1"/>
        <end position="206"/>
    </location>
</feature>
<dbReference type="InterPro" id="IPR013525">
    <property type="entry name" value="ABC2_TM"/>
</dbReference>
<organism evidence="11 12">
    <name type="scientific">Polistes dominula</name>
    <name type="common">European paper wasp</name>
    <name type="synonym">Vespa dominula</name>
    <dbReference type="NCBI Taxonomy" id="743375"/>
    <lineage>
        <taxon>Eukaryota</taxon>
        <taxon>Metazoa</taxon>
        <taxon>Ecdysozoa</taxon>
        <taxon>Arthropoda</taxon>
        <taxon>Hexapoda</taxon>
        <taxon>Insecta</taxon>
        <taxon>Pterygota</taxon>
        <taxon>Neoptera</taxon>
        <taxon>Endopterygota</taxon>
        <taxon>Hymenoptera</taxon>
        <taxon>Apocrita</taxon>
        <taxon>Aculeata</taxon>
        <taxon>Vespoidea</taxon>
        <taxon>Vespidae</taxon>
        <taxon>Polistinae</taxon>
        <taxon>Polistini</taxon>
        <taxon>Polistes</taxon>
    </lineage>
</organism>
<evidence type="ECO:0000313" key="11">
    <source>
        <dbReference type="Proteomes" id="UP000694924"/>
    </source>
</evidence>
<dbReference type="InterPro" id="IPR043926">
    <property type="entry name" value="ABCG_dom"/>
</dbReference>
<feature type="transmembrane region" description="Helical" evidence="9">
    <location>
        <begin position="320"/>
        <end position="340"/>
    </location>
</feature>
<keyword evidence="4 9" id="KW-0812">Transmembrane</keyword>
<evidence type="ECO:0000256" key="4">
    <source>
        <dbReference type="ARBA" id="ARBA00022692"/>
    </source>
</evidence>
<feature type="transmembrane region" description="Helical" evidence="9">
    <location>
        <begin position="430"/>
        <end position="450"/>
    </location>
</feature>
<sequence length="543" mass="61899">MIAIMGPSGAGKTTLLSTIAKKIQLTSGSIKINGSDLSNTTMSQISSYMGQFNPMFVDLTPKEHLMFMCALKMDKSKRYCEFNVKSDELLYEFGLYEQKNNLISKLSAGERKRLFLISELVTRPKIIFLDEPTTDLDSMTALNVLQTLKLISMKNTLVICTIHQPGMAMYNLFTHIVLLANGRNIFSGNIENVKPFFESQGFICPIHIDQAEYHISIISENDSITSNDERSLNLSKAFLQSPYYELPNIDENLKEIQTNLCNKPGLLKQFVWLIWRIYKKNRRTFFSDNLSWISFLMSMTIVNIFFIGNNPNTQKGMQNIRGIIYMMTSEIIFTVTYSAIYELPSDMINYCRETSMYGPGVYYVATFIGLIPKSIIKSLIFTLTILLTLNSNINWKDIPLYCISTTLGSICGTAYGMMMSSWTTNVDLTTIIMVPIDILFLLTAGMFYNLRSLPTYLGYLKYSSIFYYINECFSILYWSKIDKIECEVEEGLPCLRNGTEVLFEYGYDKSNFIIDLCGMICLTILMSIAGYFGIKKNRTTGSF</sequence>
<dbReference type="InterPro" id="IPR027417">
    <property type="entry name" value="P-loop_NTPase"/>
</dbReference>
<dbReference type="Proteomes" id="UP000694924">
    <property type="component" value="Unplaced"/>
</dbReference>
<keyword evidence="3" id="KW-0813">Transport</keyword>
<feature type="transmembrane region" description="Helical" evidence="9">
    <location>
        <begin position="290"/>
        <end position="308"/>
    </location>
</feature>
<evidence type="ECO:0000256" key="9">
    <source>
        <dbReference type="SAM" id="Phobius"/>
    </source>
</evidence>
<dbReference type="Gene3D" id="3.40.50.300">
    <property type="entry name" value="P-loop containing nucleotide triphosphate hydrolases"/>
    <property type="match status" value="1"/>
</dbReference>
<evidence type="ECO:0000256" key="3">
    <source>
        <dbReference type="ARBA" id="ARBA00022448"/>
    </source>
</evidence>
<dbReference type="GeneID" id="107070892"/>
<comment type="subcellular location">
    <subcellularLocation>
        <location evidence="1">Membrane</location>
        <topology evidence="1">Multi-pass membrane protein</topology>
    </subcellularLocation>
</comment>
<proteinExistence type="inferred from homology"/>
<evidence type="ECO:0000256" key="6">
    <source>
        <dbReference type="ARBA" id="ARBA00022840"/>
    </source>
</evidence>
<evidence type="ECO:0000256" key="1">
    <source>
        <dbReference type="ARBA" id="ARBA00004141"/>
    </source>
</evidence>
<keyword evidence="8 9" id="KW-0472">Membrane</keyword>
<evidence type="ECO:0000256" key="7">
    <source>
        <dbReference type="ARBA" id="ARBA00022989"/>
    </source>
</evidence>
<dbReference type="InterPro" id="IPR003593">
    <property type="entry name" value="AAA+_ATPase"/>
</dbReference>
<dbReference type="PROSITE" id="PS00211">
    <property type="entry name" value="ABC_TRANSPORTER_1"/>
    <property type="match status" value="1"/>
</dbReference>
<reference evidence="12" key="1">
    <citation type="submission" date="2025-08" db="UniProtKB">
        <authorList>
            <consortium name="RefSeq"/>
        </authorList>
    </citation>
    <scope>IDENTIFICATION</scope>
    <source>
        <tissue evidence="12">Whole body</tissue>
    </source>
</reference>
<comment type="similarity">
    <text evidence="2">Belongs to the ABC transporter superfamily. ABCG family. Eye pigment precursor importer (TC 3.A.1.204) subfamily.</text>
</comment>
<keyword evidence="6" id="KW-0067">ATP-binding</keyword>